<evidence type="ECO:0000256" key="2">
    <source>
        <dbReference type="SAM" id="MobiDB-lite"/>
    </source>
</evidence>
<feature type="region of interest" description="Disordered" evidence="2">
    <location>
        <begin position="88"/>
        <end position="108"/>
    </location>
</feature>
<accession>A0A5J4V3N4</accession>
<proteinExistence type="predicted"/>
<organism evidence="3 4">
    <name type="scientific">Streblomastix strix</name>
    <dbReference type="NCBI Taxonomy" id="222440"/>
    <lineage>
        <taxon>Eukaryota</taxon>
        <taxon>Metamonada</taxon>
        <taxon>Preaxostyla</taxon>
        <taxon>Oxymonadida</taxon>
        <taxon>Streblomastigidae</taxon>
        <taxon>Streblomastix</taxon>
    </lineage>
</organism>
<reference evidence="3 4" key="1">
    <citation type="submission" date="2019-03" db="EMBL/GenBank/DDBJ databases">
        <title>Single cell metagenomics reveals metabolic interactions within the superorganism composed of flagellate Streblomastix strix and complex community of Bacteroidetes bacteria on its surface.</title>
        <authorList>
            <person name="Treitli S.C."/>
            <person name="Kolisko M."/>
            <person name="Husnik F."/>
            <person name="Keeling P."/>
            <person name="Hampl V."/>
        </authorList>
    </citation>
    <scope>NUCLEOTIDE SEQUENCE [LARGE SCALE GENOMIC DNA]</scope>
    <source>
        <strain evidence="3">ST1C</strain>
    </source>
</reference>
<dbReference type="EMBL" id="SNRW01010147">
    <property type="protein sequence ID" value="KAA6376970.1"/>
    <property type="molecule type" value="Genomic_DNA"/>
</dbReference>
<keyword evidence="1" id="KW-0175">Coiled coil</keyword>
<gene>
    <name evidence="3" type="ORF">EZS28_027505</name>
</gene>
<name>A0A5J4V3N4_9EUKA</name>
<dbReference type="Proteomes" id="UP000324800">
    <property type="component" value="Unassembled WGS sequence"/>
</dbReference>
<comment type="caution">
    <text evidence="3">The sequence shown here is derived from an EMBL/GenBank/DDBJ whole genome shotgun (WGS) entry which is preliminary data.</text>
</comment>
<evidence type="ECO:0000256" key="1">
    <source>
        <dbReference type="SAM" id="Coils"/>
    </source>
</evidence>
<evidence type="ECO:0000313" key="4">
    <source>
        <dbReference type="Proteomes" id="UP000324800"/>
    </source>
</evidence>
<dbReference type="AlphaFoldDB" id="A0A5J4V3N4"/>
<dbReference type="OrthoDB" id="268027at2759"/>
<protein>
    <submittedName>
        <fullName evidence="3">Uncharacterized protein</fullName>
    </submittedName>
</protein>
<sequence length="295" mass="34294">MYEQIARMKKEQLRILQEQELKRIEEEQQRILNENQRKEQERIIKEQEDRLRIEHERNQNEVEDVQRKLLQDQPPKDLENEFKPQFNQVRKQPKKLQRHISPPKVASKTVSIPQRNAQSVRLASAVVVPQTVNNKPYQPIQPQRPKINMNIQPKQPTQIRNPQITMNNQPILPTQLQKQQIAVNNPPIQPVAANQDNQEPIRETPIVRGQGGFVMPLDILSQVKLKKAGQQPPVPGPLKATPNTQQVKAKDDSRFKAYFDKLNQKMPKGLIAMQMRNNGLDPEVLNRPDDIIPPY</sequence>
<evidence type="ECO:0000313" key="3">
    <source>
        <dbReference type="EMBL" id="KAA6376970.1"/>
    </source>
</evidence>
<feature type="coiled-coil region" evidence="1">
    <location>
        <begin position="7"/>
        <end position="68"/>
    </location>
</feature>